<gene>
    <name evidence="3" type="ORF">C484_12806</name>
</gene>
<feature type="region of interest" description="Disordered" evidence="1">
    <location>
        <begin position="228"/>
        <end position="265"/>
    </location>
</feature>
<dbReference type="STRING" id="1230458.C484_12806"/>
<sequence length="311" mass="34797">MASYEERVIRLVANPDNHAILTILDDASRPLSVASLADRLVSRDAAVVDATTYDCRLDSTRLSLHHARLPRLADAELVAYDPEANVVTTRDHAIIDPEWLEFTLLDEFLSRFGGKRGPDTIGILETQAAIDDYSRELADKADDELFIIYTSAGLLDEGCLPHTTRAIERGVNFYARSQNPDVRRFFRNNVPETTIWEPQLDWMNKLSRYPRLNRLIVADREKVLLSLQEEPPSDGAATTDTETGSKTEIETATTHNTKNGDQTGIKPTETAMIGEGATNPLVVLVRELLGPRLDHLDYQSDHFTGELPFEP</sequence>
<dbReference type="InterPro" id="IPR055768">
    <property type="entry name" value="DUF7344"/>
</dbReference>
<evidence type="ECO:0000256" key="1">
    <source>
        <dbReference type="SAM" id="MobiDB-lite"/>
    </source>
</evidence>
<reference evidence="3 4" key="1">
    <citation type="journal article" date="2014" name="PLoS Genet.">
        <title>Phylogenetically driven sequencing of extremely halophilic archaea reveals strategies for static and dynamic osmo-response.</title>
        <authorList>
            <person name="Becker E.A."/>
            <person name="Seitzer P.M."/>
            <person name="Tritt A."/>
            <person name="Larsen D."/>
            <person name="Krusor M."/>
            <person name="Yao A.I."/>
            <person name="Wu D."/>
            <person name="Madern D."/>
            <person name="Eisen J.A."/>
            <person name="Darling A.E."/>
            <person name="Facciotti M.T."/>
        </authorList>
    </citation>
    <scope>NUCLEOTIDE SEQUENCE [LARGE SCALE GENOMIC DNA]</scope>
    <source>
        <strain evidence="3 4">DSM 12281</strain>
    </source>
</reference>
<name>L9ZWB1_9EURY</name>
<evidence type="ECO:0000313" key="4">
    <source>
        <dbReference type="Proteomes" id="UP000011648"/>
    </source>
</evidence>
<accession>L9ZWB1</accession>
<dbReference type="OrthoDB" id="194397at2157"/>
<evidence type="ECO:0000313" key="3">
    <source>
        <dbReference type="EMBL" id="ELY89882.1"/>
    </source>
</evidence>
<feature type="compositionally biased region" description="Polar residues" evidence="1">
    <location>
        <begin position="250"/>
        <end position="262"/>
    </location>
</feature>
<dbReference type="RefSeq" id="WP_006826275.1">
    <property type="nucleotide sequence ID" value="NZ_AOIL01000048.1"/>
</dbReference>
<dbReference type="Pfam" id="PF24035">
    <property type="entry name" value="DUF7344"/>
    <property type="match status" value="1"/>
</dbReference>
<dbReference type="AlphaFoldDB" id="L9ZWB1"/>
<evidence type="ECO:0000259" key="2">
    <source>
        <dbReference type="Pfam" id="PF24035"/>
    </source>
</evidence>
<dbReference type="Proteomes" id="UP000011648">
    <property type="component" value="Unassembled WGS sequence"/>
</dbReference>
<dbReference type="PATRIC" id="fig|1230458.4.peg.2579"/>
<proteinExistence type="predicted"/>
<organism evidence="3 4">
    <name type="scientific">Natrialba taiwanensis DSM 12281</name>
    <dbReference type="NCBI Taxonomy" id="1230458"/>
    <lineage>
        <taxon>Archaea</taxon>
        <taxon>Methanobacteriati</taxon>
        <taxon>Methanobacteriota</taxon>
        <taxon>Stenosarchaea group</taxon>
        <taxon>Halobacteria</taxon>
        <taxon>Halobacteriales</taxon>
        <taxon>Natrialbaceae</taxon>
        <taxon>Natrialba</taxon>
    </lineage>
</organism>
<protein>
    <recommendedName>
        <fullName evidence="2">DUF7344 domain-containing protein</fullName>
    </recommendedName>
</protein>
<comment type="caution">
    <text evidence="3">The sequence shown here is derived from an EMBL/GenBank/DDBJ whole genome shotgun (WGS) entry which is preliminary data.</text>
</comment>
<keyword evidence="4" id="KW-1185">Reference proteome</keyword>
<feature type="domain" description="DUF7344" evidence="2">
    <location>
        <begin position="11"/>
        <end position="88"/>
    </location>
</feature>
<dbReference type="EMBL" id="AOIL01000048">
    <property type="protein sequence ID" value="ELY89882.1"/>
    <property type="molecule type" value="Genomic_DNA"/>
</dbReference>